<dbReference type="Proteomes" id="UP001156389">
    <property type="component" value="Unassembled WGS sequence"/>
</dbReference>
<protein>
    <submittedName>
        <fullName evidence="2">Uncharacterized protein</fullName>
    </submittedName>
</protein>
<gene>
    <name evidence="2" type="ORF">LHJ74_13495</name>
</gene>
<feature type="compositionally biased region" description="Polar residues" evidence="1">
    <location>
        <begin position="64"/>
        <end position="76"/>
    </location>
</feature>
<evidence type="ECO:0000313" key="3">
    <source>
        <dbReference type="Proteomes" id="UP001156389"/>
    </source>
</evidence>
<reference evidence="2 3" key="1">
    <citation type="submission" date="2021-10" db="EMBL/GenBank/DDBJ databases">
        <title>Streptomyces gossypii sp. nov., isolated from soil collected from cotton field.</title>
        <authorList>
            <person name="Ge X."/>
            <person name="Chen X."/>
            <person name="Liu W."/>
        </authorList>
    </citation>
    <scope>NUCLEOTIDE SEQUENCE [LARGE SCALE GENOMIC DNA]</scope>
    <source>
        <strain evidence="2 3">N2-109</strain>
    </source>
</reference>
<name>A0ABT2JSU6_9ACTN</name>
<keyword evidence="3" id="KW-1185">Reference proteome</keyword>
<dbReference type="EMBL" id="JAJAGO010000005">
    <property type="protein sequence ID" value="MCT2590911.1"/>
    <property type="molecule type" value="Genomic_DNA"/>
</dbReference>
<comment type="caution">
    <text evidence="2">The sequence shown here is derived from an EMBL/GenBank/DDBJ whole genome shotgun (WGS) entry which is preliminary data.</text>
</comment>
<evidence type="ECO:0000256" key="1">
    <source>
        <dbReference type="SAM" id="MobiDB-lite"/>
    </source>
</evidence>
<sequence length="105" mass="10493">MLVVLGDDGPDDFAGGGLTGFGIGDQDLVTELDVLDVLAVPSARRTPRAGGEAVTPVELRNYSVTPTSASTPTYGSAASARPIDGNALSPTGNAPDALPTAAVVR</sequence>
<feature type="region of interest" description="Disordered" evidence="1">
    <location>
        <begin position="64"/>
        <end position="105"/>
    </location>
</feature>
<organism evidence="2 3">
    <name type="scientific">Streptomyces gossypii</name>
    <dbReference type="NCBI Taxonomy" id="2883101"/>
    <lineage>
        <taxon>Bacteria</taxon>
        <taxon>Bacillati</taxon>
        <taxon>Actinomycetota</taxon>
        <taxon>Actinomycetes</taxon>
        <taxon>Kitasatosporales</taxon>
        <taxon>Streptomycetaceae</taxon>
        <taxon>Streptomyces</taxon>
    </lineage>
</organism>
<accession>A0ABT2JSU6</accession>
<evidence type="ECO:0000313" key="2">
    <source>
        <dbReference type="EMBL" id="MCT2590911.1"/>
    </source>
</evidence>
<proteinExistence type="predicted"/>
<dbReference type="RefSeq" id="WP_260218214.1">
    <property type="nucleotide sequence ID" value="NZ_JAJAGO010000005.1"/>
</dbReference>